<evidence type="ECO:0000313" key="4">
    <source>
        <dbReference type="Proteomes" id="UP000460561"/>
    </source>
</evidence>
<dbReference type="InterPro" id="IPR021150">
    <property type="entry name" value="Ubiq_cyt_c_chap"/>
</dbReference>
<dbReference type="OrthoDB" id="7158889at2"/>
<evidence type="ECO:0000256" key="1">
    <source>
        <dbReference type="ARBA" id="ARBA00006436"/>
    </source>
</evidence>
<feature type="domain" description="Ubiquinol-cytochrome c chaperone" evidence="2">
    <location>
        <begin position="38"/>
        <end position="170"/>
    </location>
</feature>
<protein>
    <recommendedName>
        <fullName evidence="2">Ubiquinol-cytochrome c chaperone domain-containing protein</fullName>
    </recommendedName>
</protein>
<dbReference type="Pfam" id="PF03981">
    <property type="entry name" value="Ubiq_cyt_C_chap"/>
    <property type="match status" value="1"/>
</dbReference>
<dbReference type="AlphaFoldDB" id="A0A845A9Z1"/>
<reference evidence="3 4" key="1">
    <citation type="submission" date="2019-12" db="EMBL/GenBank/DDBJ databases">
        <title>Genomic-based taxomic classification of the family Erythrobacteraceae.</title>
        <authorList>
            <person name="Xu L."/>
        </authorList>
    </citation>
    <scope>NUCLEOTIDE SEQUENCE [LARGE SCALE GENOMIC DNA]</scope>
    <source>
        <strain evidence="3 4">DSM 18604</strain>
    </source>
</reference>
<proteinExistence type="inferred from homology"/>
<dbReference type="Proteomes" id="UP000460561">
    <property type="component" value="Unassembled WGS sequence"/>
</dbReference>
<dbReference type="EMBL" id="WTYQ01000003">
    <property type="protein sequence ID" value="MXP26073.1"/>
    <property type="molecule type" value="Genomic_DNA"/>
</dbReference>
<accession>A0A845A9Z1</accession>
<keyword evidence="4" id="KW-1185">Reference proteome</keyword>
<comment type="caution">
    <text evidence="3">The sequence shown here is derived from an EMBL/GenBank/DDBJ whole genome shotgun (WGS) entry which is preliminary data.</text>
</comment>
<organism evidence="3 4">
    <name type="scientific">Altericroceibacterium indicum</name>
    <dbReference type="NCBI Taxonomy" id="374177"/>
    <lineage>
        <taxon>Bacteria</taxon>
        <taxon>Pseudomonadati</taxon>
        <taxon>Pseudomonadota</taxon>
        <taxon>Alphaproteobacteria</taxon>
        <taxon>Sphingomonadales</taxon>
        <taxon>Erythrobacteraceae</taxon>
        <taxon>Altericroceibacterium</taxon>
    </lineage>
</organism>
<evidence type="ECO:0000313" key="3">
    <source>
        <dbReference type="EMBL" id="MXP26073.1"/>
    </source>
</evidence>
<dbReference type="RefSeq" id="WP_160739303.1">
    <property type="nucleotide sequence ID" value="NZ_WTYQ01000003.1"/>
</dbReference>
<sequence length="172" mass="18986">MSLLSRLIRHNTDPRDSLRPLWHRVVEISREKHWYADAHVADSVAGRFDMITTVLCFTLLRMEKDEALIAPSVLLTELFVEDMDGQLRESGVGDMVVGKHIGRLMSVLGGRLGAYREALAQADDSKLAEAATRNVTLAPDAEPGQLAEVLRKLEADLAAMPAEALLEGQITR</sequence>
<evidence type="ECO:0000259" key="2">
    <source>
        <dbReference type="Pfam" id="PF03981"/>
    </source>
</evidence>
<name>A0A845A9Z1_9SPHN</name>
<gene>
    <name evidence="3" type="ORF">GRI39_08490</name>
</gene>
<comment type="similarity">
    <text evidence="1">Belongs to the UPF0174 family.</text>
</comment>